<sequence>MLCSRYNSAIKERASELSLFYVGLAIKRYVELELLFQQLGVDLSEAKRITGHLDLKNLPPPALGDVQRGLLGYPNEVVINDIEVSDGTSTPSGEPTDDFFSSWDKPAIKKPTPPISRTATPPVVGRTPSPFLSANSNNNGNNNNGTARSTSPLSASSSAAAAVGNRATL</sequence>
<name>A0A167U5A5_9HYPO</name>
<dbReference type="STRING" id="1081102.A0A167U5A5"/>
<feature type="compositionally biased region" description="Low complexity" evidence="1">
    <location>
        <begin position="133"/>
        <end position="162"/>
    </location>
</feature>
<keyword evidence="3" id="KW-1185">Reference proteome</keyword>
<comment type="caution">
    <text evidence="2">The sequence shown here is derived from an EMBL/GenBank/DDBJ whole genome shotgun (WGS) entry which is preliminary data.</text>
</comment>
<evidence type="ECO:0000313" key="3">
    <source>
        <dbReference type="Proteomes" id="UP000076874"/>
    </source>
</evidence>
<protein>
    <submittedName>
        <fullName evidence="2">Uncharacterized protein</fullName>
    </submittedName>
</protein>
<feature type="region of interest" description="Disordered" evidence="1">
    <location>
        <begin position="84"/>
        <end position="169"/>
    </location>
</feature>
<proteinExistence type="predicted"/>
<accession>A0A167U5A5</accession>
<dbReference type="EMBL" id="AZHD01000008">
    <property type="protein sequence ID" value="OAA61258.1"/>
    <property type="molecule type" value="Genomic_DNA"/>
</dbReference>
<dbReference type="Proteomes" id="UP000076874">
    <property type="component" value="Unassembled WGS sequence"/>
</dbReference>
<evidence type="ECO:0000256" key="1">
    <source>
        <dbReference type="SAM" id="MobiDB-lite"/>
    </source>
</evidence>
<organism evidence="2 3">
    <name type="scientific">Niveomyces insectorum RCEF 264</name>
    <dbReference type="NCBI Taxonomy" id="1081102"/>
    <lineage>
        <taxon>Eukaryota</taxon>
        <taxon>Fungi</taxon>
        <taxon>Dikarya</taxon>
        <taxon>Ascomycota</taxon>
        <taxon>Pezizomycotina</taxon>
        <taxon>Sordariomycetes</taxon>
        <taxon>Hypocreomycetidae</taxon>
        <taxon>Hypocreales</taxon>
        <taxon>Cordycipitaceae</taxon>
        <taxon>Niveomyces</taxon>
    </lineage>
</organism>
<gene>
    <name evidence="2" type="ORF">SPI_05282</name>
</gene>
<evidence type="ECO:0000313" key="2">
    <source>
        <dbReference type="EMBL" id="OAA61258.1"/>
    </source>
</evidence>
<reference evidence="2 3" key="1">
    <citation type="journal article" date="2016" name="Genome Biol. Evol.">
        <title>Divergent and convergent evolution of fungal pathogenicity.</title>
        <authorList>
            <person name="Shang Y."/>
            <person name="Xiao G."/>
            <person name="Zheng P."/>
            <person name="Cen K."/>
            <person name="Zhan S."/>
            <person name="Wang C."/>
        </authorList>
    </citation>
    <scope>NUCLEOTIDE SEQUENCE [LARGE SCALE GENOMIC DNA]</scope>
    <source>
        <strain evidence="2 3">RCEF 264</strain>
    </source>
</reference>
<dbReference type="OrthoDB" id="3259529at2759"/>
<dbReference type="AlphaFoldDB" id="A0A167U5A5"/>